<evidence type="ECO:0000313" key="2">
    <source>
        <dbReference type="EMBL" id="KAK7789526.1"/>
    </source>
</evidence>
<proteinExistence type="predicted"/>
<evidence type="ECO:0000313" key="3">
    <source>
        <dbReference type="Proteomes" id="UP001378592"/>
    </source>
</evidence>
<accession>A0AAN9VDP5</accession>
<name>A0AAN9VDP5_9ORTH</name>
<sequence length="306" mass="34079">MNRKYLYIVCVLLWGVCGYVSCDIASETPSIQDIQQQLGENLPDGLQNLPINASNVPSEEEAKELLKNKCERLGGAGAYERVETAQEDFKSCVMSLVNVTELQQEMEAAKPTGDLDTVFRKYCRKSPIFTDCINNFTATLDPCLEEREKESKKIVQNITESLLGFLCFKEGDRIALFIAEGGPECLQSKQEEIQHCANTTVSKYMPATEGTGGPLSQIPLLVLDEKECQSIQQFQECMVSSLEKCSEPTPANIVESLFNFVVKMTPCQNMKAYSSEPSVRTSAASTVWRMPELFFTSVLLLARFVA</sequence>
<dbReference type="AlphaFoldDB" id="A0AAN9VDP5"/>
<organism evidence="2 3">
    <name type="scientific">Gryllus longicercus</name>
    <dbReference type="NCBI Taxonomy" id="2509291"/>
    <lineage>
        <taxon>Eukaryota</taxon>
        <taxon>Metazoa</taxon>
        <taxon>Ecdysozoa</taxon>
        <taxon>Arthropoda</taxon>
        <taxon>Hexapoda</taxon>
        <taxon>Insecta</taxon>
        <taxon>Pterygota</taxon>
        <taxon>Neoptera</taxon>
        <taxon>Polyneoptera</taxon>
        <taxon>Orthoptera</taxon>
        <taxon>Ensifera</taxon>
        <taxon>Gryllidea</taxon>
        <taxon>Grylloidea</taxon>
        <taxon>Gryllidae</taxon>
        <taxon>Gryllinae</taxon>
        <taxon>Gryllus</taxon>
    </lineage>
</organism>
<dbReference type="Pfam" id="PF07165">
    <property type="entry name" value="DUF1397"/>
    <property type="match status" value="1"/>
</dbReference>
<evidence type="ECO:0008006" key="4">
    <source>
        <dbReference type="Google" id="ProtNLM"/>
    </source>
</evidence>
<protein>
    <recommendedName>
        <fullName evidence="4">27 kDa hemolymph protein</fullName>
    </recommendedName>
</protein>
<dbReference type="InterPro" id="IPR009832">
    <property type="entry name" value="DUF1397"/>
</dbReference>
<reference evidence="2 3" key="1">
    <citation type="submission" date="2024-03" db="EMBL/GenBank/DDBJ databases">
        <title>The genome assembly and annotation of the cricket Gryllus longicercus Weissman &amp; Gray.</title>
        <authorList>
            <person name="Szrajer S."/>
            <person name="Gray D."/>
            <person name="Ylla G."/>
        </authorList>
    </citation>
    <scope>NUCLEOTIDE SEQUENCE [LARGE SCALE GENOMIC DNA]</scope>
    <source>
        <strain evidence="2">DAG 2021-001</strain>
        <tissue evidence="2">Whole body minus gut</tissue>
    </source>
</reference>
<dbReference type="PANTHER" id="PTHR20997">
    <property type="entry name" value="EG:BACR42I17.2 PROTEIN-RELATED"/>
    <property type="match status" value="1"/>
</dbReference>
<evidence type="ECO:0000256" key="1">
    <source>
        <dbReference type="SAM" id="SignalP"/>
    </source>
</evidence>
<dbReference type="EMBL" id="JAZDUA010000741">
    <property type="protein sequence ID" value="KAK7789526.1"/>
    <property type="molecule type" value="Genomic_DNA"/>
</dbReference>
<gene>
    <name evidence="2" type="ORF">R5R35_000832</name>
</gene>
<keyword evidence="3" id="KW-1185">Reference proteome</keyword>
<dbReference type="PANTHER" id="PTHR20997:SF2">
    <property type="entry name" value="EG:BACR42I17.2 PROTEIN-RELATED"/>
    <property type="match status" value="1"/>
</dbReference>
<keyword evidence="1" id="KW-0732">Signal</keyword>
<feature type="signal peptide" evidence="1">
    <location>
        <begin position="1"/>
        <end position="22"/>
    </location>
</feature>
<dbReference type="Proteomes" id="UP001378592">
    <property type="component" value="Unassembled WGS sequence"/>
</dbReference>
<comment type="caution">
    <text evidence="2">The sequence shown here is derived from an EMBL/GenBank/DDBJ whole genome shotgun (WGS) entry which is preliminary data.</text>
</comment>
<feature type="chain" id="PRO_5042949633" description="27 kDa hemolymph protein" evidence="1">
    <location>
        <begin position="23"/>
        <end position="306"/>
    </location>
</feature>